<dbReference type="GO" id="GO:0005829">
    <property type="term" value="C:cytosol"/>
    <property type="evidence" value="ECO:0007669"/>
    <property type="project" value="TreeGrafter"/>
</dbReference>
<dbReference type="GO" id="GO:0005635">
    <property type="term" value="C:nuclear envelope"/>
    <property type="evidence" value="ECO:0007669"/>
    <property type="project" value="TreeGrafter"/>
</dbReference>
<dbReference type="SUPFAM" id="SSF48371">
    <property type="entry name" value="ARM repeat"/>
    <property type="match status" value="1"/>
</dbReference>
<reference evidence="5" key="1">
    <citation type="submission" date="2014-05" db="EMBL/GenBank/DDBJ databases">
        <title>The transcriptome of the halophilic microalga Tetraselmis sp. GSL018 isolated from the Great Salt Lake, Utah.</title>
        <authorList>
            <person name="Jinkerson R.E."/>
            <person name="D'Adamo S."/>
            <person name="Posewitz M.C."/>
        </authorList>
    </citation>
    <scope>NUCLEOTIDE SEQUENCE</scope>
    <source>
        <strain evidence="5">GSL018</strain>
    </source>
</reference>
<name>A0A061SEL5_9CHLO</name>
<dbReference type="InterPro" id="IPR011989">
    <property type="entry name" value="ARM-like"/>
</dbReference>
<dbReference type="PANTHER" id="PTHR10997">
    <property type="entry name" value="IMPORTIN-7, 8, 11"/>
    <property type="match status" value="1"/>
</dbReference>
<feature type="non-terminal residue" evidence="5">
    <location>
        <position position="279"/>
    </location>
</feature>
<dbReference type="GO" id="GO:0031267">
    <property type="term" value="F:small GTPase binding"/>
    <property type="evidence" value="ECO:0007669"/>
    <property type="project" value="InterPro"/>
</dbReference>
<dbReference type="InterPro" id="IPR001494">
    <property type="entry name" value="Importin-beta_N"/>
</dbReference>
<comment type="subcellular location">
    <subcellularLocation>
        <location evidence="1">Nucleus</location>
    </subcellularLocation>
</comment>
<dbReference type="EMBL" id="GBEZ01001376">
    <property type="protein sequence ID" value="JAC83592.1"/>
    <property type="molecule type" value="Transcribed_RNA"/>
</dbReference>
<dbReference type="Pfam" id="PF08389">
    <property type="entry name" value="Xpo1"/>
    <property type="match status" value="1"/>
</dbReference>
<evidence type="ECO:0000256" key="3">
    <source>
        <dbReference type="ARBA" id="ARBA00023242"/>
    </source>
</evidence>
<keyword evidence="3" id="KW-0539">Nucleus</keyword>
<dbReference type="PROSITE" id="PS50166">
    <property type="entry name" value="IMPORTIN_B_NT"/>
    <property type="match status" value="1"/>
</dbReference>
<gene>
    <name evidence="5" type="ORF">TSPGSL018_2963</name>
</gene>
<accession>A0A061SEL5</accession>
<sequence>MAAPNSSPSSPLTVKDTLEVFNLLGAALGADTDKRKLAEKTIAQLEWCPGFCSRLLEIVSAKNAEHSVRWLASLQLKNTISWLWRPRRNTGGMSVEEKQHIRVQLLNCLAEENNQIATQIAVVFSKIARHDYPREWPSLFSDLLNGVQGGNLLLQRRIYLVLHYILKELSSKRLRADQNMFAEVTGQLMGHVWSTWCSDTHAVVAGTPDALEGRGDTQTLLLHFERWLVLLKSKTLAMLDRGLLKLVKTMGDLQATHPWAFYRSEVLAPCIHLMHSSLQ</sequence>
<dbReference type="Pfam" id="PF03810">
    <property type="entry name" value="IBN_N"/>
    <property type="match status" value="1"/>
</dbReference>
<evidence type="ECO:0000256" key="2">
    <source>
        <dbReference type="ARBA" id="ARBA00022448"/>
    </source>
</evidence>
<dbReference type="PANTHER" id="PTHR10997:SF7">
    <property type="entry name" value="IMPORTIN-11"/>
    <property type="match status" value="1"/>
</dbReference>
<dbReference type="Gene3D" id="1.25.10.10">
    <property type="entry name" value="Leucine-rich Repeat Variant"/>
    <property type="match status" value="1"/>
</dbReference>
<evidence type="ECO:0000313" key="5">
    <source>
        <dbReference type="EMBL" id="JAC83592.1"/>
    </source>
</evidence>
<organism evidence="5">
    <name type="scientific">Tetraselmis sp. GSL018</name>
    <dbReference type="NCBI Taxonomy" id="582737"/>
    <lineage>
        <taxon>Eukaryota</taxon>
        <taxon>Viridiplantae</taxon>
        <taxon>Chlorophyta</taxon>
        <taxon>core chlorophytes</taxon>
        <taxon>Chlorodendrophyceae</taxon>
        <taxon>Chlorodendrales</taxon>
        <taxon>Chlorodendraceae</taxon>
        <taxon>Tetraselmis</taxon>
    </lineage>
</organism>
<proteinExistence type="predicted"/>
<dbReference type="InterPro" id="IPR013598">
    <property type="entry name" value="Exportin-1/Importin-b-like"/>
</dbReference>
<dbReference type="SMART" id="SM00913">
    <property type="entry name" value="IBN_N"/>
    <property type="match status" value="1"/>
</dbReference>
<evidence type="ECO:0000259" key="4">
    <source>
        <dbReference type="PROSITE" id="PS50166"/>
    </source>
</evidence>
<protein>
    <submittedName>
        <fullName evidence="5">Importin beta-2 subunit family protein</fullName>
    </submittedName>
</protein>
<keyword evidence="2" id="KW-0813">Transport</keyword>
<feature type="domain" description="Importin N-terminal" evidence="4">
    <location>
        <begin position="38"/>
        <end position="111"/>
    </location>
</feature>
<dbReference type="InterPro" id="IPR016024">
    <property type="entry name" value="ARM-type_fold"/>
</dbReference>
<dbReference type="GO" id="GO:0006606">
    <property type="term" value="P:protein import into nucleus"/>
    <property type="evidence" value="ECO:0007669"/>
    <property type="project" value="TreeGrafter"/>
</dbReference>
<evidence type="ECO:0000256" key="1">
    <source>
        <dbReference type="ARBA" id="ARBA00004123"/>
    </source>
</evidence>
<dbReference type="AlphaFoldDB" id="A0A061SEL5"/>